<dbReference type="SUPFAM" id="SSF53822">
    <property type="entry name" value="Periplasmic binding protein-like I"/>
    <property type="match status" value="1"/>
</dbReference>
<dbReference type="Gene3D" id="1.10.260.40">
    <property type="entry name" value="lambda repressor-like DNA-binding domains"/>
    <property type="match status" value="1"/>
</dbReference>
<feature type="non-terminal residue" evidence="5">
    <location>
        <position position="243"/>
    </location>
</feature>
<dbReference type="Gene3D" id="3.40.50.2300">
    <property type="match status" value="2"/>
</dbReference>
<dbReference type="Pfam" id="PF00532">
    <property type="entry name" value="Peripla_BP_1"/>
    <property type="match status" value="1"/>
</dbReference>
<dbReference type="AlphaFoldDB" id="B8R4K5"/>
<proteinExistence type="predicted"/>
<evidence type="ECO:0000313" key="5">
    <source>
        <dbReference type="EMBL" id="ACL11835.1"/>
    </source>
</evidence>
<dbReference type="PANTHER" id="PTHR30146">
    <property type="entry name" value="LACI-RELATED TRANSCRIPTIONAL REPRESSOR"/>
    <property type="match status" value="1"/>
</dbReference>
<dbReference type="InterPro" id="IPR001761">
    <property type="entry name" value="Peripla_BP/Lac1_sug-bd_dom"/>
</dbReference>
<dbReference type="InterPro" id="IPR010982">
    <property type="entry name" value="Lambda_DNA-bd_dom_sf"/>
</dbReference>
<evidence type="ECO:0000256" key="1">
    <source>
        <dbReference type="ARBA" id="ARBA00023015"/>
    </source>
</evidence>
<dbReference type="PROSITE" id="PS50932">
    <property type="entry name" value="HTH_LACI_2"/>
    <property type="match status" value="1"/>
</dbReference>
<sequence length="243" mass="26832">MTTMQDVAERAGVSAKTVSRVFNDDPHVSERTRQAVKTAMDDLRYVPNMLAVNFRERRTGVVGVAVPDITDPFFAGVVRAIERVSRAKRQTVAVASLGDDPADERGIVESLLRRQMDGFILVPTSSDQRYLTSWATRVPLVFVDREPTGLRADSFVENDLGGARAAVEHLLARGHTRIAFIGDSQDVVTTRRRLDGYRDAIRATGQRPDPALELLVSPERAATMVEEIFNRPPLPTAVFSSNS</sequence>
<dbReference type="SUPFAM" id="SSF47413">
    <property type="entry name" value="lambda repressor-like DNA-binding domains"/>
    <property type="match status" value="1"/>
</dbReference>
<dbReference type="PRINTS" id="PR00036">
    <property type="entry name" value="HTHLACI"/>
</dbReference>
<dbReference type="InterPro" id="IPR000843">
    <property type="entry name" value="HTH_LacI"/>
</dbReference>
<evidence type="ECO:0000256" key="2">
    <source>
        <dbReference type="ARBA" id="ARBA00023125"/>
    </source>
</evidence>
<dbReference type="GO" id="GO:0000976">
    <property type="term" value="F:transcription cis-regulatory region binding"/>
    <property type="evidence" value="ECO:0007669"/>
    <property type="project" value="TreeGrafter"/>
</dbReference>
<keyword evidence="5" id="KW-0614">Plasmid</keyword>
<geneLocation type="plasmid" evidence="5">
    <name>pHRIM622</name>
</geneLocation>
<dbReference type="InterPro" id="IPR028082">
    <property type="entry name" value="Peripla_BP_I"/>
</dbReference>
<dbReference type="PANTHER" id="PTHR30146:SF109">
    <property type="entry name" value="HTH-TYPE TRANSCRIPTIONAL REGULATOR GALS"/>
    <property type="match status" value="1"/>
</dbReference>
<accession>B8R4K5</accession>
<protein>
    <submittedName>
        <fullName evidence="5">Putative transcriptional regulator LacI</fullName>
    </submittedName>
</protein>
<name>B8R4K5_ARTGO</name>
<dbReference type="Pfam" id="PF00356">
    <property type="entry name" value="LacI"/>
    <property type="match status" value="1"/>
</dbReference>
<dbReference type="SMART" id="SM00354">
    <property type="entry name" value="HTH_LACI"/>
    <property type="match status" value="1"/>
</dbReference>
<organism evidence="5">
    <name type="scientific">Arthrobacter globiformis</name>
    <dbReference type="NCBI Taxonomy" id="1665"/>
    <lineage>
        <taxon>Bacteria</taxon>
        <taxon>Bacillati</taxon>
        <taxon>Actinomycetota</taxon>
        <taxon>Actinomycetes</taxon>
        <taxon>Micrococcales</taxon>
        <taxon>Micrococcaceae</taxon>
        <taxon>Arthrobacter</taxon>
    </lineage>
</organism>
<evidence type="ECO:0000259" key="4">
    <source>
        <dbReference type="PROSITE" id="PS50932"/>
    </source>
</evidence>
<dbReference type="GO" id="GO:0003700">
    <property type="term" value="F:DNA-binding transcription factor activity"/>
    <property type="evidence" value="ECO:0007669"/>
    <property type="project" value="TreeGrafter"/>
</dbReference>
<reference evidence="5" key="1">
    <citation type="journal article" date="2009" name="Biochem. J.">
        <title>Characterization of the phenylurea hydrolases A and B: founding members of a novel amidohydrolase subgroup.</title>
        <authorList>
            <person name="Khurana J.L."/>
            <person name="Jackson C.J."/>
            <person name="Scott C."/>
            <person name="Pandey G."/>
            <person name="Horne I."/>
            <person name="Russell R.J."/>
            <person name="Herlt A."/>
            <person name="Easton C.J."/>
            <person name="Oakeshott J.G."/>
        </authorList>
    </citation>
    <scope>NUCLEOTIDE SEQUENCE</scope>
    <source>
        <strain evidence="5">D47</strain>
        <plasmid evidence="5">pHRIM622</plasmid>
    </source>
</reference>
<dbReference type="CDD" id="cd01392">
    <property type="entry name" value="HTH_LacI"/>
    <property type="match status" value="1"/>
</dbReference>
<dbReference type="EMBL" id="EU851877">
    <property type="protein sequence ID" value="ACL11835.1"/>
    <property type="molecule type" value="Genomic_DNA"/>
</dbReference>
<feature type="domain" description="HTH lacI-type" evidence="4">
    <location>
        <begin position="2"/>
        <end position="56"/>
    </location>
</feature>
<dbReference type="CDD" id="cd06267">
    <property type="entry name" value="PBP1_LacI_sugar_binding-like"/>
    <property type="match status" value="1"/>
</dbReference>
<evidence type="ECO:0000256" key="3">
    <source>
        <dbReference type="ARBA" id="ARBA00023163"/>
    </source>
</evidence>
<keyword evidence="3" id="KW-0804">Transcription</keyword>
<keyword evidence="1" id="KW-0805">Transcription regulation</keyword>
<keyword evidence="2" id="KW-0238">DNA-binding</keyword>